<reference evidence="3" key="1">
    <citation type="submission" date="2024-06" db="UniProtKB">
        <authorList>
            <consortium name="RefSeq"/>
        </authorList>
    </citation>
    <scope>NUCLEOTIDE SEQUENCE [LARGE SCALE GENOMIC DNA]</scope>
</reference>
<evidence type="ECO:0000313" key="3">
    <source>
        <dbReference type="Proteomes" id="UP000694844"/>
    </source>
</evidence>
<keyword evidence="2" id="KW-0812">Transmembrane</keyword>
<protein>
    <submittedName>
        <fullName evidence="4">Uncharacterized protein LOC111117407</fullName>
    </submittedName>
</protein>
<keyword evidence="2" id="KW-1133">Transmembrane helix</keyword>
<keyword evidence="3" id="KW-1185">Reference proteome</keyword>
<dbReference type="AlphaFoldDB" id="A0A8B8C945"/>
<name>A0A8B8C945_CRAVI</name>
<organism evidence="3 4">
    <name type="scientific">Crassostrea virginica</name>
    <name type="common">Eastern oyster</name>
    <dbReference type="NCBI Taxonomy" id="6565"/>
    <lineage>
        <taxon>Eukaryota</taxon>
        <taxon>Metazoa</taxon>
        <taxon>Spiralia</taxon>
        <taxon>Lophotrochozoa</taxon>
        <taxon>Mollusca</taxon>
        <taxon>Bivalvia</taxon>
        <taxon>Autobranchia</taxon>
        <taxon>Pteriomorphia</taxon>
        <taxon>Ostreida</taxon>
        <taxon>Ostreoidea</taxon>
        <taxon>Ostreidae</taxon>
        <taxon>Crassostrea</taxon>
    </lineage>
</organism>
<keyword evidence="2" id="KW-0472">Membrane</keyword>
<dbReference type="Proteomes" id="UP000694844">
    <property type="component" value="Chromosome 1"/>
</dbReference>
<dbReference type="KEGG" id="cvn:111117407"/>
<reference evidence="4" key="2">
    <citation type="submission" date="2025-08" db="UniProtKB">
        <authorList>
            <consortium name="RefSeq"/>
        </authorList>
    </citation>
    <scope>IDENTIFICATION</scope>
    <source>
        <tissue evidence="4">Whole sample</tissue>
    </source>
</reference>
<evidence type="ECO:0000256" key="1">
    <source>
        <dbReference type="SAM" id="MobiDB-lite"/>
    </source>
</evidence>
<dbReference type="RefSeq" id="XP_022312267.1">
    <property type="nucleotide sequence ID" value="XM_022456559.1"/>
</dbReference>
<sequence>MSIPTVRCSCQPCNQLSTITSTTASSATTINDKVATTTSIADTSTTASTIEDEDAIATVINNNVASITTIEDKTPTITMTTQEQTAATSSSTTTATSSKTEDEIREKIKEIKKALTIDKHELSSYRRKKTSADDDRLSAKGIGVLGACVICAVISFIIVLDFKTFVHQGEVLWKRTVGSSKRSADTRC</sequence>
<proteinExistence type="predicted"/>
<dbReference type="GeneID" id="111117407"/>
<accession>A0A8B8C945</accession>
<dbReference type="OrthoDB" id="6161701at2759"/>
<evidence type="ECO:0000313" key="4">
    <source>
        <dbReference type="RefSeq" id="XP_022312267.1"/>
    </source>
</evidence>
<feature type="region of interest" description="Disordered" evidence="1">
    <location>
        <begin position="82"/>
        <end position="103"/>
    </location>
</feature>
<feature type="transmembrane region" description="Helical" evidence="2">
    <location>
        <begin position="137"/>
        <end position="160"/>
    </location>
</feature>
<gene>
    <name evidence="4" type="primary">LOC111117407</name>
</gene>
<evidence type="ECO:0000256" key="2">
    <source>
        <dbReference type="SAM" id="Phobius"/>
    </source>
</evidence>
<feature type="compositionally biased region" description="Low complexity" evidence="1">
    <location>
        <begin position="82"/>
        <end position="98"/>
    </location>
</feature>